<accession>A0A2V0PM06</accession>
<evidence type="ECO:0000256" key="2">
    <source>
        <dbReference type="SAM" id="MobiDB-lite"/>
    </source>
</evidence>
<keyword evidence="1" id="KW-0945">Host-virus interaction</keyword>
<comment type="caution">
    <text evidence="4">The sequence shown here is derived from an EMBL/GenBank/DDBJ whole genome shotgun (WGS) entry which is preliminary data.</text>
</comment>
<evidence type="ECO:0000256" key="1">
    <source>
        <dbReference type="ARBA" id="ARBA00022581"/>
    </source>
</evidence>
<feature type="region of interest" description="Disordered" evidence="2">
    <location>
        <begin position="321"/>
        <end position="403"/>
    </location>
</feature>
<reference evidence="4 5" key="1">
    <citation type="journal article" date="2018" name="Sci. Rep.">
        <title>Raphidocelis subcapitata (=Pseudokirchneriella subcapitata) provides an insight into genome evolution and environmental adaptations in the Sphaeropleales.</title>
        <authorList>
            <person name="Suzuki S."/>
            <person name="Yamaguchi H."/>
            <person name="Nakajima N."/>
            <person name="Kawachi M."/>
        </authorList>
    </citation>
    <scope>NUCLEOTIDE SEQUENCE [LARGE SCALE GENOMIC DNA]</scope>
    <source>
        <strain evidence="4 5">NIES-35</strain>
    </source>
</reference>
<protein>
    <submittedName>
        <fullName evidence="4">Uncharacterized protein</fullName>
    </submittedName>
</protein>
<evidence type="ECO:0000313" key="5">
    <source>
        <dbReference type="Proteomes" id="UP000247498"/>
    </source>
</evidence>
<gene>
    <name evidence="4" type="ORF">Rsub_10303</name>
</gene>
<dbReference type="InParanoid" id="A0A2V0PM06"/>
<feature type="compositionally biased region" description="Low complexity" evidence="2">
    <location>
        <begin position="324"/>
        <end position="348"/>
    </location>
</feature>
<feature type="region of interest" description="Disordered" evidence="2">
    <location>
        <begin position="761"/>
        <end position="782"/>
    </location>
</feature>
<evidence type="ECO:0000256" key="3">
    <source>
        <dbReference type="SAM" id="SignalP"/>
    </source>
</evidence>
<sequence>MAPQRAWLALGLCLAVAAAAVRAQDAPSPAGPAAAPAAAAPGGGPTVRLLDPAAAPALKYSWSVAAAANPPGLSVRGDGVGVGSVEYSVRYARAGPARTWLLTGAVEVVNPANGAPVSLSEVQVEAQLQAPGGAPVSKAADCATDAAGGVSLQPGGRVTCPFALELPHGSATRAVSLVAQASLANAGGQRSSAPATLALSAAAAAPPVELGRCAVLTDTFSGPKPAMPRALYGSKRPDLGAGARVCEPAEARYVASFGPYSGLPACGTYRLAQVARANPLGGDQLTALASTSVMLVVEGCTDAPPAAPAAAPLLPPLPLPAAPSAPQAAEAQAAAPGPAPLPAAAAAPPVGPPAPAPVPPPSGSGGYEYSYEYEYEPHSHGGDITYDDESAAKGPAPSHRRRLQQSREWIMGTVDSGPYWGGGGGYWGDGDVAALYHYSAGLLKDPAPTLESGGPYPYQRQPYPYDQSYVPQSWATTRADPMRWQSYSHRMALEGAPGVENAGADNSEAGLPKDGQAEADHFTAEQSKAAVGDDHSAKTADGDNAEAAAGPLDSSFGGRVRRRLQQWMVGDASYYGRPNHHAHYEPGQSARMAELYHYSAGLLKDPAPTLESGGPMPPYAPYVPTSHARDPESGYWWKPYTQPFRRLLQVPSNATGADAEAAASPLNSSLGGRVRRRLQQWMFGNAAYYGHPYYEPGHSARMAELYHYSAGLLKDPAPTLESGGPVPPYAPYVPTSHARDPESGYWWKPYTQPFRTLLEAASSDTDSSKTDSTAGTAGQRRRLQQTREWIMEAAGGDVSLHHTPIGGAYGPGMQAGRMGQVYSQSASALRADQRPQMESGRIGYQQQRPAQARNNGYWWESYTQPFRSLLQVPSNATTTDAEAAASPLNSSLGGRVRRRLQQWMFGNAAYYHPYYEPGHSARMAELYHYSAGLLKDPAPTLESGGPVPPYAPYVPTSRARDPESGYWWKPYTKPLRTLLQVPSDTTGVDAEAAASPLNSSLGGRVRRRLQQWMFGNAAYYHPYYEPGHSARMAELYHYSAGLLKDPAPTLESGGPVPPYAPYVPTSHARDPESGYWWKPYTQPFRTLLEAGPSRKYSEAEETSPLPRPSVSLSALSVSKPVAHEWAPRVVAQPSAVVVARGGSATVSYTVRYARSQRASGHVISGAVRITNPTPLPLALAKVSVEVPRPAGAAAAWSRAACPVDARGRLLPVPARGSVACAFRLPYVSSAAVGSTVARVVVADGTELSSVAAAFDTGSAARQVLGTCALVSDTFSRPDATHPWLLVPSALNTSSGGGGGGGKAPELPATRQLCGDSKFTYTARIGPISAATPCGAYKMVTTARASPTNGTQPSAAATSTVLVQVTGCPPAPAEAASVARLLATGGPLATLPSDIGAAAAVGAAAASAARAVDPLDALLSPGLAPEQAKAAGPPKSGGDAALKLPLLAAAVAAVRPLSAGAWSVRATPVPAKLTLPYTASADARVAVVYSRAPASAGGRVSVSGRVALSNPNLLEGLPLARVQVELFRPGAGGRGAVALATCPRAADGLLSVDSQLTGSGRLECAFALEADAAEAGPGAALAAVAVLPDGREAASEPVPLPALSAAAPAGPSAGAGDCVAVANEFVTLGDDGARLMPRLAAATAGGDLLPGEGGGGRAADVICDNRTVTYTATFGPFAANQCGTYTATNLAKADPIAGPQRTASALSDLTLTVTGCPGAVVRADVLDVAPQLLAGSEWGLTAFADAREVRVPWSKSVNVEFTSSYVPAPASASQMLVGAVRLQNLGTAPASLAGVEVEVSSGAGGAPASVEAECPLGADGRLAAGVSLICRFAAPYPTNSSGAVVARALLAGGAGERASRPRVFDFQQSFRRVDAGGCAIAADGFASGPGLLAPNSTTRPAEAEAPRLICDGQTYSFGARLGPFDKRACGTYSVTYAARVNPVAGDLPVPSQSATASVRLSVTGCPKA</sequence>
<dbReference type="OrthoDB" id="552424at2759"/>
<feature type="signal peptide" evidence="3">
    <location>
        <begin position="1"/>
        <end position="23"/>
    </location>
</feature>
<dbReference type="Proteomes" id="UP000247498">
    <property type="component" value="Unassembled WGS sequence"/>
</dbReference>
<name>A0A2V0PM06_9CHLO</name>
<evidence type="ECO:0000313" key="4">
    <source>
        <dbReference type="EMBL" id="GBF98075.1"/>
    </source>
</evidence>
<keyword evidence="3" id="KW-0732">Signal</keyword>
<dbReference type="PANTHER" id="PTHR13037:SF24">
    <property type="entry name" value="POLYCOMB PROTEIN PCL-RELATED"/>
    <property type="match status" value="1"/>
</dbReference>
<dbReference type="PANTHER" id="PTHR13037">
    <property type="entry name" value="FORMIN"/>
    <property type="match status" value="1"/>
</dbReference>
<keyword evidence="5" id="KW-1185">Reference proteome</keyword>
<feature type="region of interest" description="Disordered" evidence="2">
    <location>
        <begin position="497"/>
        <end position="556"/>
    </location>
</feature>
<feature type="compositionally biased region" description="Low complexity" evidence="2">
    <location>
        <begin position="761"/>
        <end position="778"/>
    </location>
</feature>
<dbReference type="EMBL" id="BDRX01000115">
    <property type="protein sequence ID" value="GBF98075.1"/>
    <property type="molecule type" value="Genomic_DNA"/>
</dbReference>
<feature type="compositionally biased region" description="Pro residues" evidence="2">
    <location>
        <begin position="349"/>
        <end position="362"/>
    </location>
</feature>
<proteinExistence type="predicted"/>
<feature type="compositionally biased region" description="Basic and acidic residues" evidence="2">
    <location>
        <begin position="531"/>
        <end position="541"/>
    </location>
</feature>
<feature type="chain" id="PRO_5016064657" evidence="3">
    <location>
        <begin position="24"/>
        <end position="1967"/>
    </location>
</feature>
<organism evidence="4 5">
    <name type="scientific">Raphidocelis subcapitata</name>
    <dbReference type="NCBI Taxonomy" id="307507"/>
    <lineage>
        <taxon>Eukaryota</taxon>
        <taxon>Viridiplantae</taxon>
        <taxon>Chlorophyta</taxon>
        <taxon>core chlorophytes</taxon>
        <taxon>Chlorophyceae</taxon>
        <taxon>CS clade</taxon>
        <taxon>Sphaeropleales</taxon>
        <taxon>Selenastraceae</taxon>
        <taxon>Raphidocelis</taxon>
    </lineage>
</organism>
<feature type="region of interest" description="Disordered" evidence="2">
    <location>
        <begin position="825"/>
        <end position="847"/>
    </location>
</feature>